<dbReference type="AlphaFoldDB" id="A0A8T0F746"/>
<reference evidence="1" key="1">
    <citation type="journal article" date="2020" name="bioRxiv">
        <title>Chromosome-level reference genome of the European wasp spider Argiope bruennichi: a resource for studies on range expansion and evolutionary adaptation.</title>
        <authorList>
            <person name="Sheffer M.M."/>
            <person name="Hoppe A."/>
            <person name="Krehenwinkel H."/>
            <person name="Uhl G."/>
            <person name="Kuss A.W."/>
            <person name="Jensen L."/>
            <person name="Jensen C."/>
            <person name="Gillespie R.G."/>
            <person name="Hoff K.J."/>
            <person name="Prost S."/>
        </authorList>
    </citation>
    <scope>NUCLEOTIDE SEQUENCE</scope>
</reference>
<evidence type="ECO:0000313" key="1">
    <source>
        <dbReference type="EMBL" id="KAF8786148.1"/>
    </source>
</evidence>
<sequence length="107" mass="12130">MTILLCSAAERCSRRAISHAHSFWPISHSLQHRNITNRTRMTKKTSLIPSLTITTRRMLNHVTLVLDVIRKVKGEELAEKENGGPWNMGNIVSVLEASLEILDYFCA</sequence>
<reference evidence="1" key="2">
    <citation type="submission" date="2020-06" db="EMBL/GenBank/DDBJ databases">
        <authorList>
            <person name="Sheffer M."/>
        </authorList>
    </citation>
    <scope>NUCLEOTIDE SEQUENCE</scope>
</reference>
<evidence type="ECO:0000313" key="2">
    <source>
        <dbReference type="Proteomes" id="UP000807504"/>
    </source>
</evidence>
<keyword evidence="2" id="KW-1185">Reference proteome</keyword>
<accession>A0A8T0F746</accession>
<dbReference type="Proteomes" id="UP000807504">
    <property type="component" value="Unassembled WGS sequence"/>
</dbReference>
<proteinExistence type="predicted"/>
<dbReference type="EMBL" id="JABXBU010000015">
    <property type="protein sequence ID" value="KAF8786148.1"/>
    <property type="molecule type" value="Genomic_DNA"/>
</dbReference>
<protein>
    <submittedName>
        <fullName evidence="1">Uncharacterized protein</fullName>
    </submittedName>
</protein>
<comment type="caution">
    <text evidence="1">The sequence shown here is derived from an EMBL/GenBank/DDBJ whole genome shotgun (WGS) entry which is preliminary data.</text>
</comment>
<name>A0A8T0F746_ARGBR</name>
<gene>
    <name evidence="1" type="ORF">HNY73_007905</name>
</gene>
<organism evidence="1 2">
    <name type="scientific">Argiope bruennichi</name>
    <name type="common">Wasp spider</name>
    <name type="synonym">Aranea bruennichi</name>
    <dbReference type="NCBI Taxonomy" id="94029"/>
    <lineage>
        <taxon>Eukaryota</taxon>
        <taxon>Metazoa</taxon>
        <taxon>Ecdysozoa</taxon>
        <taxon>Arthropoda</taxon>
        <taxon>Chelicerata</taxon>
        <taxon>Arachnida</taxon>
        <taxon>Araneae</taxon>
        <taxon>Araneomorphae</taxon>
        <taxon>Entelegynae</taxon>
        <taxon>Araneoidea</taxon>
        <taxon>Araneidae</taxon>
        <taxon>Argiope</taxon>
    </lineage>
</organism>